<dbReference type="PANTHER" id="PTHR48079:SF6">
    <property type="entry name" value="NAD(P)-BINDING DOMAIN-CONTAINING PROTEIN-RELATED"/>
    <property type="match status" value="1"/>
</dbReference>
<organism evidence="2 3">
    <name type="scientific">Thiosulfatimonas sediminis</name>
    <dbReference type="NCBI Taxonomy" id="2675054"/>
    <lineage>
        <taxon>Bacteria</taxon>
        <taxon>Pseudomonadati</taxon>
        <taxon>Pseudomonadota</taxon>
        <taxon>Gammaproteobacteria</taxon>
        <taxon>Thiotrichales</taxon>
        <taxon>Piscirickettsiaceae</taxon>
        <taxon>Thiosulfatimonas</taxon>
    </lineage>
</organism>
<dbReference type="InterPro" id="IPR036291">
    <property type="entry name" value="NAD(P)-bd_dom_sf"/>
</dbReference>
<evidence type="ECO:0000259" key="1">
    <source>
        <dbReference type="Pfam" id="PF01370"/>
    </source>
</evidence>
<dbReference type="Pfam" id="PF01370">
    <property type="entry name" value="Epimerase"/>
    <property type="match status" value="1"/>
</dbReference>
<proteinExistence type="predicted"/>
<dbReference type="CDD" id="cd05232">
    <property type="entry name" value="UDP_G4E_4_SDR_e"/>
    <property type="match status" value="1"/>
</dbReference>
<dbReference type="InterPro" id="IPR051783">
    <property type="entry name" value="NAD(P)-dependent_oxidoreduct"/>
</dbReference>
<dbReference type="GO" id="GO:0004029">
    <property type="term" value="F:aldehyde dehydrogenase (NAD+) activity"/>
    <property type="evidence" value="ECO:0007669"/>
    <property type="project" value="TreeGrafter"/>
</dbReference>
<name>A0A6F8PT58_9GAMM</name>
<feature type="domain" description="NAD-dependent epimerase/dehydratase" evidence="1">
    <location>
        <begin position="6"/>
        <end position="231"/>
    </location>
</feature>
<sequence>MKKMKVILTGSTGFVGASVLKKLEESEHHVDCLVRSQQASLSVSCSTVVADLTHLSDANSLEPLLSSLADCDVVVHCAARAHIMKDEAVDPLDEYRRVNRDATLMLAQMAAEQGVKRFVFVSSIKVNGEFSQPNQRFIPDVIAAPTDPYGLSKYEAEQGLKKISDETGMEVVIIRPPLVYGPGVKGNFASMIRWVKKGVPLPLGLVKNFRSLVAVENLADFISLCANRHKSPKAANEVFLISDGEDISTSDLLRKVAKAYGVKARLLPIPVGLMKFFAQLFGKGSVADRLFGNLQVDSTKARDLLGWVPVISMDDQLQKIVNFEKEKGEK</sequence>
<dbReference type="GO" id="GO:0005737">
    <property type="term" value="C:cytoplasm"/>
    <property type="evidence" value="ECO:0007669"/>
    <property type="project" value="TreeGrafter"/>
</dbReference>
<dbReference type="KEGG" id="tse:THMIRHAS_06490"/>
<dbReference type="PANTHER" id="PTHR48079">
    <property type="entry name" value="PROTEIN YEEZ"/>
    <property type="match status" value="1"/>
</dbReference>
<keyword evidence="3" id="KW-1185">Reference proteome</keyword>
<dbReference type="InterPro" id="IPR001509">
    <property type="entry name" value="Epimerase_deHydtase"/>
</dbReference>
<dbReference type="Gene3D" id="3.40.50.720">
    <property type="entry name" value="NAD(P)-binding Rossmann-like Domain"/>
    <property type="match status" value="1"/>
</dbReference>
<dbReference type="RefSeq" id="WP_243830873.1">
    <property type="nucleotide sequence ID" value="NZ_AP021889.1"/>
</dbReference>
<gene>
    <name evidence="2" type="ORF">THMIRHAS_06490</name>
</gene>
<protein>
    <submittedName>
        <fullName evidence="2">UDP-glucose 4-epimerase</fullName>
    </submittedName>
</protein>
<dbReference type="AlphaFoldDB" id="A0A6F8PT58"/>
<reference evidence="3" key="1">
    <citation type="submission" date="2019-11" db="EMBL/GenBank/DDBJ databases">
        <title>Isolation and characterization of two novel species in the genus Thiomicrorhabdus.</title>
        <authorList>
            <person name="Mochizuki J."/>
            <person name="Kojima H."/>
            <person name="Fukui M."/>
        </authorList>
    </citation>
    <scope>NUCLEOTIDE SEQUENCE [LARGE SCALE GENOMIC DNA]</scope>
    <source>
        <strain evidence="3">aks77</strain>
    </source>
</reference>
<dbReference type="EMBL" id="AP021889">
    <property type="protein sequence ID" value="BBP45276.1"/>
    <property type="molecule type" value="Genomic_DNA"/>
</dbReference>
<evidence type="ECO:0000313" key="2">
    <source>
        <dbReference type="EMBL" id="BBP45276.1"/>
    </source>
</evidence>
<accession>A0A6F8PT58</accession>
<dbReference type="Proteomes" id="UP000501726">
    <property type="component" value="Chromosome"/>
</dbReference>
<evidence type="ECO:0000313" key="3">
    <source>
        <dbReference type="Proteomes" id="UP000501726"/>
    </source>
</evidence>
<dbReference type="SUPFAM" id="SSF51735">
    <property type="entry name" value="NAD(P)-binding Rossmann-fold domains"/>
    <property type="match status" value="1"/>
</dbReference>